<evidence type="ECO:0000256" key="7">
    <source>
        <dbReference type="ARBA" id="ARBA00022553"/>
    </source>
</evidence>
<keyword evidence="9 20" id="KW-0479">Metal-binding</keyword>
<keyword evidence="18" id="KW-0009">Actin-binding</keyword>
<dbReference type="InterPro" id="IPR036188">
    <property type="entry name" value="FAD/NAD-bd_sf"/>
</dbReference>
<feature type="region of interest" description="Disordered" evidence="21">
    <location>
        <begin position="1204"/>
        <end position="1307"/>
    </location>
</feature>
<dbReference type="Gene3D" id="3.50.50.60">
    <property type="entry name" value="FAD/NAD(P)-binding domain"/>
    <property type="match status" value="1"/>
</dbReference>
<keyword evidence="12 20" id="KW-0862">Zinc</keyword>
<evidence type="ECO:0000256" key="19">
    <source>
        <dbReference type="ARBA" id="ARBA00049522"/>
    </source>
</evidence>
<dbReference type="GO" id="GO:0005768">
    <property type="term" value="C:endosome"/>
    <property type="evidence" value="ECO:0007669"/>
    <property type="project" value="UniProtKB-SubCell"/>
</dbReference>
<dbReference type="SMART" id="SM00132">
    <property type="entry name" value="LIM"/>
    <property type="match status" value="1"/>
</dbReference>
<protein>
    <recommendedName>
        <fullName evidence="5">F-actin monooxygenase</fullName>
        <ecNumber evidence="5">1.14.13.225</ecNumber>
    </recommendedName>
</protein>
<dbReference type="GeneID" id="582210"/>
<dbReference type="EnsemblMetazoa" id="XM_030988408">
    <property type="protein sequence ID" value="XP_030844268"/>
    <property type="gene ID" value="LOC582210"/>
</dbReference>
<feature type="domain" description="Calponin-homology (CH)" evidence="22">
    <location>
        <begin position="521"/>
        <end position="627"/>
    </location>
</feature>
<dbReference type="InterPro" id="IPR002938">
    <property type="entry name" value="FAD-bd"/>
</dbReference>
<dbReference type="SUPFAM" id="SSF47576">
    <property type="entry name" value="Calponin-homology domain, CH-domain"/>
    <property type="match status" value="1"/>
</dbReference>
<dbReference type="SMART" id="SM01203">
    <property type="entry name" value="DUF3585"/>
    <property type="match status" value="1"/>
</dbReference>
<evidence type="ECO:0000256" key="8">
    <source>
        <dbReference type="ARBA" id="ARBA00022630"/>
    </source>
</evidence>
<keyword evidence="16 20" id="KW-0440">LIM domain</keyword>
<feature type="compositionally biased region" description="Basic residues" evidence="21">
    <location>
        <begin position="993"/>
        <end position="1002"/>
    </location>
</feature>
<sequence>MPGIETPGGVPANKRDVLYDLFVQAGTFQGIFKTFFELCEELNLKPFAEHRNFYPKFKSQLTSWKAASLWSKLDKRYNRKEYKKGKACNNTRVFIIGAGPCGLRTAIECAMLGTKVVVVEKRFSFSRNNVLHLWPFLITDLRSLGAKKFFGKFCAGAIDHISIRQLQVVLLKVALIMGVEIHYGVGYEGLEVPPEDQEHEKIGWRAKLDPKDHPVSEYEFDVIVGADGKRNTLHGFKRKEFRGKLAIAITANFINRKSNEEASVEEISGVAFIFNQKFFMDLRESTGIDLENIVYYKDETHYFVMTAKKQSLLAKGVILKDLPDTAKLLRQDNYNHQKLQEYAREAADFCTNFQLPTLDYALNHHGKPDVAMFDFTSIYAADNAARVLDRNGHKLLLALVGDSLLEPFWPTGSGCARGFLSSLDAAWMIRSWSSGDMTPLEVLAERESSYRLLAQTTPENLCKIYESYGINPNSRYPHLNTKAVTPHEIRHQYDTLDEDLKAQFEILEKKPSIVLSRTASVVRSSKVQMWCQRVTDNYLNVMVENMTSSWRNGLAFCAIIHRYRPDLIDYDSLRPENVVQNNQLAFDIAEREFGITPAMTGKEMAAIACPDKLTIVAYVVRFYDLFKDELPASVKQENNTKENNIAQALPAPTKSSSKTSFLSRIASKVRRKSHEKHDKENGEKAKASGSGLGSKRKHHKHKDSAADDIAEKRKLMAQEARKANQSENNSLNVADKNELNVGVRGQNKVSGLAEQLQANLRSNYGMNTVTDGPRPKMRPLIETGNVQASQLCVFCSKRVYVMERLSAEGMFFHRDCFKCQDCDVTIRIGNYAYLPDPDGEKGRFLCREHFAARKQAVRKRSLSDKEKEAVQSKKPVFSFDSIEEVEDENENISRPNPTTPKTPKTPKGPFRKRNLLSPFFGKRSKTTPERDEMQKMYEQMAESKGALTEEEQARYNLGTSVNTDDELDESSDSELDEEEKAWLAREGLSSKRGSSKRKKGSGKKKEGTPSNLQVPLASDHNIPESDLSPTSDVPPCTFDGGIPRSESSSKEKKSRLSRMRPHRRDATKANKTGRRTSAGMQQGEESIKDKNFRQRSASTKVDSSKPPDGAIPKQRKSRSLKLKKRSSAGKLGLSSTEGDSDREERPLSPSSLDLPLGQFGEEGARSKRKVPDVVADLGLGSPEAAATEQLPRLIKKLSVDANLTGDFDIDSTTDEEEMKRDEASSDAEPTEQITDSPRSKGKSPRRMWGKRFKRLRSLKKLRQALSKKTARQEQEKRKMEEEELSARLTKRVQKEARRQHHQQQLKRHRLAQEIQRQLQEVEVKQRELENRGVAAERALRGEETPEGVDETTLMQEWFSLVNEKNALVRFETELMVQARELELEDRHSQLEQELRLIMAVGEGKKSSTDRDQEKLLLDEMLEVVEQRDALVAFLEEERVKYDETALGLQEQQEDQDFEAIMLKKGLMTAVR</sequence>
<dbReference type="KEGG" id="spu:582210"/>
<dbReference type="Pfam" id="PF00307">
    <property type="entry name" value="CH"/>
    <property type="match status" value="1"/>
</dbReference>
<keyword evidence="11" id="KW-0274">FAD</keyword>
<keyword evidence="13" id="KW-0521">NADP</keyword>
<dbReference type="SUPFAM" id="SSF57716">
    <property type="entry name" value="Glucocorticoid receptor-like (DNA-binding domain)"/>
    <property type="match status" value="1"/>
</dbReference>
<evidence type="ECO:0000256" key="15">
    <source>
        <dbReference type="ARBA" id="ARBA00023033"/>
    </source>
</evidence>
<feature type="compositionally biased region" description="Basic and acidic residues" evidence="21">
    <location>
        <begin position="1270"/>
        <end position="1280"/>
    </location>
</feature>
<dbReference type="EC" id="1.14.13.225" evidence="5"/>
<dbReference type="PROSITE" id="PS50021">
    <property type="entry name" value="CH"/>
    <property type="match status" value="1"/>
</dbReference>
<feature type="domain" description="LIM zinc-binding" evidence="23">
    <location>
        <begin position="790"/>
        <end position="856"/>
    </location>
</feature>
<keyword evidence="17" id="KW-0175">Coiled coil</keyword>
<dbReference type="OrthoDB" id="20799at2759"/>
<dbReference type="Pfam" id="PF00412">
    <property type="entry name" value="LIM"/>
    <property type="match status" value="1"/>
</dbReference>
<dbReference type="GO" id="GO:0120501">
    <property type="term" value="F:F-actin monooxygenase activity"/>
    <property type="evidence" value="ECO:0007669"/>
    <property type="project" value="UniProtKB-EC"/>
</dbReference>
<dbReference type="PROSITE" id="PS50023">
    <property type="entry name" value="LIM_DOMAIN_2"/>
    <property type="match status" value="1"/>
</dbReference>
<comment type="similarity">
    <text evidence="4">Belongs to the Mical family.</text>
</comment>
<feature type="domain" description="BMERB" evidence="24">
    <location>
        <begin position="1297"/>
        <end position="1450"/>
    </location>
</feature>
<dbReference type="InterPro" id="IPR050540">
    <property type="entry name" value="F-actin_Monoox_Mical"/>
</dbReference>
<dbReference type="PROSITE" id="PS00478">
    <property type="entry name" value="LIM_DOMAIN_1"/>
    <property type="match status" value="1"/>
</dbReference>
<evidence type="ECO:0000313" key="26">
    <source>
        <dbReference type="Proteomes" id="UP000007110"/>
    </source>
</evidence>
<dbReference type="PANTHER" id="PTHR23167">
    <property type="entry name" value="CALPONIN HOMOLOGY DOMAIN-CONTAINING PROTEIN DDB_G0272472-RELATED"/>
    <property type="match status" value="1"/>
</dbReference>
<evidence type="ECO:0000256" key="9">
    <source>
        <dbReference type="ARBA" id="ARBA00022723"/>
    </source>
</evidence>
<dbReference type="InterPro" id="IPR001781">
    <property type="entry name" value="Znf_LIM"/>
</dbReference>
<evidence type="ECO:0000256" key="20">
    <source>
        <dbReference type="PROSITE-ProRule" id="PRU00125"/>
    </source>
</evidence>
<dbReference type="GO" id="GO:0003779">
    <property type="term" value="F:actin binding"/>
    <property type="evidence" value="ECO:0007669"/>
    <property type="project" value="UniProtKB-KW"/>
</dbReference>
<evidence type="ECO:0000256" key="1">
    <source>
        <dbReference type="ARBA" id="ARBA00001974"/>
    </source>
</evidence>
<feature type="compositionally biased region" description="Acidic residues" evidence="21">
    <location>
        <begin position="1207"/>
        <end position="1216"/>
    </location>
</feature>
<feature type="compositionally biased region" description="Basic and acidic residues" evidence="21">
    <location>
        <begin position="675"/>
        <end position="686"/>
    </location>
</feature>
<dbReference type="InParanoid" id="A0A7M7P0D6"/>
<dbReference type="FunCoup" id="A0A7M7P0D6">
    <property type="interactions" value="1023"/>
</dbReference>
<evidence type="ECO:0000256" key="6">
    <source>
        <dbReference type="ARBA" id="ARBA00022490"/>
    </source>
</evidence>
<keyword evidence="7" id="KW-0597">Phosphoprotein</keyword>
<dbReference type="Pfam" id="PF12130">
    <property type="entry name" value="bMERB_dom"/>
    <property type="match status" value="1"/>
</dbReference>
<dbReference type="PANTHER" id="PTHR23167:SF54">
    <property type="entry name" value="[F-ACTIN]-MONOOXYGENASE MICAL"/>
    <property type="match status" value="1"/>
</dbReference>
<dbReference type="FunFam" id="3.50.50.60:FF:000004">
    <property type="entry name" value="protein-methionine sulfoxide oxidase MICAL2 isoform X1"/>
    <property type="match status" value="1"/>
</dbReference>
<comment type="subcellular location">
    <subcellularLocation>
        <location evidence="3">Cytoplasm</location>
    </subcellularLocation>
    <subcellularLocation>
        <location evidence="2">Endosome</location>
    </subcellularLocation>
</comment>
<accession>A0A7M7P0D6</accession>
<evidence type="ECO:0000256" key="14">
    <source>
        <dbReference type="ARBA" id="ARBA00023002"/>
    </source>
</evidence>
<dbReference type="Proteomes" id="UP000007110">
    <property type="component" value="Unassembled WGS sequence"/>
</dbReference>
<evidence type="ECO:0000259" key="22">
    <source>
        <dbReference type="PROSITE" id="PS50021"/>
    </source>
</evidence>
<dbReference type="GO" id="GO:0046872">
    <property type="term" value="F:metal ion binding"/>
    <property type="evidence" value="ECO:0007669"/>
    <property type="project" value="UniProtKB-KW"/>
</dbReference>
<evidence type="ECO:0000256" key="18">
    <source>
        <dbReference type="ARBA" id="ARBA00023203"/>
    </source>
</evidence>
<keyword evidence="10" id="KW-0967">Endosome</keyword>
<keyword evidence="8" id="KW-0285">Flavoprotein</keyword>
<keyword evidence="14" id="KW-0560">Oxidoreductase</keyword>
<reference evidence="25" key="2">
    <citation type="submission" date="2021-01" db="UniProtKB">
        <authorList>
            <consortium name="EnsemblMetazoa"/>
        </authorList>
    </citation>
    <scope>IDENTIFICATION</scope>
</reference>
<evidence type="ECO:0000256" key="10">
    <source>
        <dbReference type="ARBA" id="ARBA00022753"/>
    </source>
</evidence>
<evidence type="ECO:0000256" key="12">
    <source>
        <dbReference type="ARBA" id="ARBA00022833"/>
    </source>
</evidence>
<evidence type="ECO:0000256" key="5">
    <source>
        <dbReference type="ARBA" id="ARBA00012709"/>
    </source>
</evidence>
<evidence type="ECO:0000256" key="4">
    <source>
        <dbReference type="ARBA" id="ARBA00008223"/>
    </source>
</evidence>
<evidence type="ECO:0000313" key="25">
    <source>
        <dbReference type="EnsemblMetazoa" id="XP_030844268"/>
    </source>
</evidence>
<evidence type="ECO:0000256" key="16">
    <source>
        <dbReference type="ARBA" id="ARBA00023038"/>
    </source>
</evidence>
<feature type="compositionally biased region" description="Basic and acidic residues" evidence="21">
    <location>
        <begin position="926"/>
        <end position="935"/>
    </location>
</feature>
<feature type="compositionally biased region" description="Low complexity" evidence="21">
    <location>
        <begin position="1147"/>
        <end position="1156"/>
    </location>
</feature>
<feature type="region of interest" description="Disordered" evidence="21">
    <location>
        <begin position="880"/>
        <end position="1169"/>
    </location>
</feature>
<feature type="compositionally biased region" description="Polar residues" evidence="21">
    <location>
        <begin position="653"/>
        <end position="662"/>
    </location>
</feature>
<feature type="compositionally biased region" description="Basic residues" evidence="21">
    <location>
        <begin position="1239"/>
        <end position="1262"/>
    </location>
</feature>
<feature type="compositionally biased region" description="Polar residues" evidence="21">
    <location>
        <begin position="637"/>
        <end position="646"/>
    </location>
</feature>
<dbReference type="GO" id="GO:0071949">
    <property type="term" value="F:FAD binding"/>
    <property type="evidence" value="ECO:0007669"/>
    <property type="project" value="InterPro"/>
</dbReference>
<comment type="cofactor">
    <cofactor evidence="1">
        <name>FAD</name>
        <dbReference type="ChEBI" id="CHEBI:57692"/>
    </cofactor>
</comment>
<feature type="compositionally biased region" description="Acidic residues" evidence="21">
    <location>
        <begin position="881"/>
        <end position="890"/>
    </location>
</feature>
<proteinExistence type="inferred from homology"/>
<dbReference type="Pfam" id="PF01494">
    <property type="entry name" value="FAD_binding_3"/>
    <property type="match status" value="1"/>
</dbReference>
<dbReference type="InterPro" id="IPR036872">
    <property type="entry name" value="CH_dom_sf"/>
</dbReference>
<feature type="compositionally biased region" description="Basic residues" evidence="21">
    <location>
        <begin position="1052"/>
        <end position="1065"/>
    </location>
</feature>
<feature type="region of interest" description="Disordered" evidence="21">
    <location>
        <begin position="637"/>
        <end position="707"/>
    </location>
</feature>
<dbReference type="SMART" id="SM00033">
    <property type="entry name" value="CH"/>
    <property type="match status" value="1"/>
</dbReference>
<evidence type="ECO:0000256" key="13">
    <source>
        <dbReference type="ARBA" id="ARBA00022857"/>
    </source>
</evidence>
<feature type="compositionally biased region" description="Basic residues" evidence="21">
    <location>
        <begin position="1113"/>
        <end position="1127"/>
    </location>
</feature>
<dbReference type="RefSeq" id="XP_030844268.1">
    <property type="nucleotide sequence ID" value="XM_030988408.1"/>
</dbReference>
<dbReference type="Gene3D" id="2.10.110.10">
    <property type="entry name" value="Cysteine Rich Protein"/>
    <property type="match status" value="1"/>
</dbReference>
<evidence type="ECO:0000256" key="17">
    <source>
        <dbReference type="ARBA" id="ARBA00023054"/>
    </source>
</evidence>
<evidence type="ECO:0000259" key="24">
    <source>
        <dbReference type="PROSITE" id="PS51848"/>
    </source>
</evidence>
<name>A0A7M7P0D6_STRPU</name>
<feature type="compositionally biased region" description="Basic residues" evidence="21">
    <location>
        <begin position="1297"/>
        <end position="1307"/>
    </location>
</feature>
<evidence type="ECO:0000259" key="23">
    <source>
        <dbReference type="PROSITE" id="PS50023"/>
    </source>
</evidence>
<dbReference type="PRINTS" id="PR00420">
    <property type="entry name" value="RNGMNOXGNASE"/>
</dbReference>
<dbReference type="Pfam" id="PF25413">
    <property type="entry name" value="Rossman_Mical"/>
    <property type="match status" value="1"/>
</dbReference>
<evidence type="ECO:0000256" key="3">
    <source>
        <dbReference type="ARBA" id="ARBA00004496"/>
    </source>
</evidence>
<dbReference type="InterPro" id="IPR057494">
    <property type="entry name" value="Rossman_Mical"/>
</dbReference>
<dbReference type="OMA" id="DIVEQRN"/>
<keyword evidence="6" id="KW-0963">Cytoplasm</keyword>
<dbReference type="FunFam" id="1.10.418.10:FF:000023">
    <property type="entry name" value="EH domain-binding protein 1 isoform X1"/>
    <property type="match status" value="1"/>
</dbReference>
<dbReference type="SUPFAM" id="SSF51905">
    <property type="entry name" value="FAD/NAD(P)-binding domain"/>
    <property type="match status" value="1"/>
</dbReference>
<dbReference type="Gene3D" id="1.10.418.10">
    <property type="entry name" value="Calponin-like domain"/>
    <property type="match status" value="1"/>
</dbReference>
<dbReference type="PROSITE" id="PS51848">
    <property type="entry name" value="BMERB"/>
    <property type="match status" value="1"/>
</dbReference>
<dbReference type="InterPro" id="IPR022735">
    <property type="entry name" value="bMERB_dom"/>
</dbReference>
<keyword evidence="26" id="KW-1185">Reference proteome</keyword>
<evidence type="ECO:0000256" key="2">
    <source>
        <dbReference type="ARBA" id="ARBA00004177"/>
    </source>
</evidence>
<dbReference type="CDD" id="cd09439">
    <property type="entry name" value="LIM_Mical"/>
    <property type="match status" value="1"/>
</dbReference>
<keyword evidence="15" id="KW-0503">Monooxygenase</keyword>
<evidence type="ECO:0000256" key="11">
    <source>
        <dbReference type="ARBA" id="ARBA00022827"/>
    </source>
</evidence>
<reference evidence="26" key="1">
    <citation type="submission" date="2015-02" db="EMBL/GenBank/DDBJ databases">
        <title>Genome sequencing for Strongylocentrotus purpuratus.</title>
        <authorList>
            <person name="Murali S."/>
            <person name="Liu Y."/>
            <person name="Vee V."/>
            <person name="English A."/>
            <person name="Wang M."/>
            <person name="Skinner E."/>
            <person name="Han Y."/>
            <person name="Muzny D.M."/>
            <person name="Worley K.C."/>
            <person name="Gibbs R.A."/>
        </authorList>
    </citation>
    <scope>NUCLEOTIDE SEQUENCE</scope>
</reference>
<organism evidence="25 26">
    <name type="scientific">Strongylocentrotus purpuratus</name>
    <name type="common">Purple sea urchin</name>
    <dbReference type="NCBI Taxonomy" id="7668"/>
    <lineage>
        <taxon>Eukaryota</taxon>
        <taxon>Metazoa</taxon>
        <taxon>Echinodermata</taxon>
        <taxon>Eleutherozoa</taxon>
        <taxon>Echinozoa</taxon>
        <taxon>Echinoidea</taxon>
        <taxon>Euechinoidea</taxon>
        <taxon>Echinacea</taxon>
        <taxon>Camarodonta</taxon>
        <taxon>Echinidea</taxon>
        <taxon>Strongylocentrotidae</taxon>
        <taxon>Strongylocentrotus</taxon>
    </lineage>
</organism>
<feature type="compositionally biased region" description="Acidic residues" evidence="21">
    <location>
        <begin position="963"/>
        <end position="979"/>
    </location>
</feature>
<dbReference type="InterPro" id="IPR001715">
    <property type="entry name" value="CH_dom"/>
</dbReference>
<evidence type="ECO:0000256" key="21">
    <source>
        <dbReference type="SAM" id="MobiDB-lite"/>
    </source>
</evidence>
<dbReference type="CDD" id="cd22198">
    <property type="entry name" value="CH_MICAL_EHBP-like"/>
    <property type="match status" value="1"/>
</dbReference>
<comment type="catalytic activity">
    <reaction evidence="19">
        <text>L-methionyl-[F-actin] + NADPH + O2 + H(+) = L-methionyl-(R)-S-oxide-[F-actin] + NADP(+) + H2O</text>
        <dbReference type="Rhea" id="RHEA:51308"/>
        <dbReference type="Rhea" id="RHEA-COMP:12953"/>
        <dbReference type="Rhea" id="RHEA-COMP:12956"/>
        <dbReference type="ChEBI" id="CHEBI:15377"/>
        <dbReference type="ChEBI" id="CHEBI:15378"/>
        <dbReference type="ChEBI" id="CHEBI:15379"/>
        <dbReference type="ChEBI" id="CHEBI:16044"/>
        <dbReference type="ChEBI" id="CHEBI:45764"/>
        <dbReference type="ChEBI" id="CHEBI:57783"/>
        <dbReference type="ChEBI" id="CHEBI:58349"/>
        <dbReference type="EC" id="1.14.13.225"/>
    </reaction>
</comment>